<dbReference type="Pfam" id="PF23562">
    <property type="entry name" value="AMP-binding_C_3"/>
    <property type="match status" value="1"/>
</dbReference>
<evidence type="ECO:0000259" key="3">
    <source>
        <dbReference type="Pfam" id="PF00501"/>
    </source>
</evidence>
<reference evidence="4 5" key="1">
    <citation type="submission" date="2020-05" db="EMBL/GenBank/DDBJ databases">
        <title>MicrobeNet Type strains.</title>
        <authorList>
            <person name="Nicholson A.C."/>
        </authorList>
    </citation>
    <scope>NUCLEOTIDE SEQUENCE [LARGE SCALE GENOMIC DNA]</scope>
    <source>
        <strain evidence="4 5">JCM 3224</strain>
    </source>
</reference>
<evidence type="ECO:0000313" key="4">
    <source>
        <dbReference type="EMBL" id="NNH68350.1"/>
    </source>
</evidence>
<evidence type="ECO:0000256" key="1">
    <source>
        <dbReference type="ARBA" id="ARBA00022741"/>
    </source>
</evidence>
<keyword evidence="4" id="KW-0436">Ligase</keyword>
<gene>
    <name evidence="4" type="ORF">HLB23_00370</name>
</gene>
<sequence length="578" mass="61535">MSRGDTDADALPDRVGLFHVVAEGARHRPARAVLCRHGEAGWIDIDFAQFHSDVVAFAESLLGSGVLHGDRVAVLGRNSYEWVVVDYAALSIGAIVVPVYPTASEQQIAHIIADSGAVHGFAETAEQRDMLARLGESQWRTPVRMLTDPPVPAAASTAESFVERSAAVRADDIATIVYTSGTTGMPKGCVLTHRNMFASSGNTVRHLPELFRAEDSATLLALPLSHIFGRTVLLACLHGGTRTRLLAGIPDLLDALPTFQPTFLALVPYALEKIRKRCRSAIGADAEAVAVDYGRAMFEADAVDPELAAAHRARNDDEFAAVRAVFGGRCRYVISGGASLDATTDAFYAGVGVQVLGAYGLTESATAVTINQVHANRHGSVGRPVPGTTVAIAADGEVLVSGANTSPGYWPNFAESTGTWLPTGDLGKLDAGGYLYITGRRKEILITTGGKNVAPTPLEDRVRLHPLVSHCMVLGEARPFVSALVTVDPAALDAWLVNRGSEASQQDWLRHPELMAAIATAIEDANGLVSRAESIREFRVVSGDFTVENGQLTPSLKLRRAVIEQAYADDISALYTPS</sequence>
<dbReference type="InterPro" id="IPR042099">
    <property type="entry name" value="ANL_N_sf"/>
</dbReference>
<evidence type="ECO:0000256" key="2">
    <source>
        <dbReference type="ARBA" id="ARBA00022840"/>
    </source>
</evidence>
<dbReference type="InterPro" id="IPR000873">
    <property type="entry name" value="AMP-dep_synth/lig_dom"/>
</dbReference>
<dbReference type="AlphaFoldDB" id="A0A849BVL7"/>
<dbReference type="Pfam" id="PF00501">
    <property type="entry name" value="AMP-binding"/>
    <property type="match status" value="1"/>
</dbReference>
<dbReference type="Proteomes" id="UP000586827">
    <property type="component" value="Unassembled WGS sequence"/>
</dbReference>
<keyword evidence="5" id="KW-1185">Reference proteome</keyword>
<dbReference type="GO" id="GO:0004467">
    <property type="term" value="F:long-chain fatty acid-CoA ligase activity"/>
    <property type="evidence" value="ECO:0007669"/>
    <property type="project" value="TreeGrafter"/>
</dbReference>
<accession>A0A849BVL7</accession>
<dbReference type="GO" id="GO:0016020">
    <property type="term" value="C:membrane"/>
    <property type="evidence" value="ECO:0007669"/>
    <property type="project" value="TreeGrafter"/>
</dbReference>
<evidence type="ECO:0000313" key="5">
    <source>
        <dbReference type="Proteomes" id="UP000586827"/>
    </source>
</evidence>
<dbReference type="PANTHER" id="PTHR43272">
    <property type="entry name" value="LONG-CHAIN-FATTY-ACID--COA LIGASE"/>
    <property type="match status" value="1"/>
</dbReference>
<proteinExistence type="predicted"/>
<dbReference type="CDD" id="cd05907">
    <property type="entry name" value="VL_LC_FACS_like"/>
    <property type="match status" value="1"/>
</dbReference>
<dbReference type="PANTHER" id="PTHR43272:SF33">
    <property type="entry name" value="AMP-BINDING DOMAIN-CONTAINING PROTEIN-RELATED"/>
    <property type="match status" value="1"/>
</dbReference>
<dbReference type="SUPFAM" id="SSF56801">
    <property type="entry name" value="Acetyl-CoA synthetase-like"/>
    <property type="match status" value="1"/>
</dbReference>
<organism evidence="4 5">
    <name type="scientific">Nocardia uniformis</name>
    <dbReference type="NCBI Taxonomy" id="53432"/>
    <lineage>
        <taxon>Bacteria</taxon>
        <taxon>Bacillati</taxon>
        <taxon>Actinomycetota</taxon>
        <taxon>Actinomycetes</taxon>
        <taxon>Mycobacteriales</taxon>
        <taxon>Nocardiaceae</taxon>
        <taxon>Nocardia</taxon>
    </lineage>
</organism>
<dbReference type="GO" id="GO:0005524">
    <property type="term" value="F:ATP binding"/>
    <property type="evidence" value="ECO:0007669"/>
    <property type="project" value="UniProtKB-KW"/>
</dbReference>
<name>A0A849BVL7_9NOCA</name>
<feature type="domain" description="AMP-dependent synthetase/ligase" evidence="3">
    <location>
        <begin position="24"/>
        <end position="410"/>
    </location>
</feature>
<dbReference type="Gene3D" id="3.40.50.12780">
    <property type="entry name" value="N-terminal domain of ligase-like"/>
    <property type="match status" value="1"/>
</dbReference>
<keyword evidence="1" id="KW-0547">Nucleotide-binding</keyword>
<comment type="caution">
    <text evidence="4">The sequence shown here is derived from an EMBL/GenBank/DDBJ whole genome shotgun (WGS) entry which is preliminary data.</text>
</comment>
<dbReference type="PROSITE" id="PS00455">
    <property type="entry name" value="AMP_BINDING"/>
    <property type="match status" value="1"/>
</dbReference>
<dbReference type="EMBL" id="JABELX010000001">
    <property type="protein sequence ID" value="NNH68350.1"/>
    <property type="molecule type" value="Genomic_DNA"/>
</dbReference>
<protein>
    <submittedName>
        <fullName evidence="4">Long-chain fatty acid--CoA ligase</fullName>
    </submittedName>
</protein>
<dbReference type="InterPro" id="IPR020845">
    <property type="entry name" value="AMP-binding_CS"/>
</dbReference>
<keyword evidence="2" id="KW-0067">ATP-binding</keyword>